<dbReference type="SUPFAM" id="SSF52540">
    <property type="entry name" value="P-loop containing nucleoside triphosphate hydrolases"/>
    <property type="match status" value="4"/>
</dbReference>
<gene>
    <name evidence="7 8" type="primary">LOC100197590</name>
</gene>
<feature type="compositionally biased region" description="Acidic residues" evidence="5">
    <location>
        <begin position="196"/>
        <end position="213"/>
    </location>
</feature>
<dbReference type="RefSeq" id="XP_065649466.1">
    <property type="nucleotide sequence ID" value="XM_065793394.1"/>
</dbReference>
<sequence length="1659" mass="191570">MQQLENVELDPFSDDQAELNYLKSKPTCFIVLGKPGCGKSTLAKEFIKVWRCLLITVSDSILYAIQSESESGKKAHDILANGGVVPEHLSLQILSERLSAADAFHYGYILDGFPCYSEAFTIEEQIAFLKNLPLKPDYIVNIKISDDDLLKRCNNLKVDPVTNDSYTVEFYNDENDNALIENKSNSTIGEKSLEETGQEDGHEDNEQKDEDNQDNNLVIINKSSIVLRLLLRYEELAGSLNDTLINYKEKVYKCLENLMSEHDQQKLIELDGNLSPKLVYMSLLQRMEFESINQVFVPGKLINADNLVEFSQDEKSDEILRSLSGIGLVTPGYRWRRSKWGTLCPVAFQSGEMVNGHPEYAVSFLDKMYLLSSNEAVVKFMTSPRQFIIPLQHMLSPYKIAVLGPPLSGTTTLCNGLAIQYKIQVIDVAGFVKVRLKKLQDERLPKLLEEAIIKVKGSEDLAKRDTLVDTESSINEDKQLLLNEIDINENHPQVIEEVDAKIKELELTPKEYVDCIEEALISAFKDTNKDYRHSGWILDNYPQNRDQFNNMVERDIAIDNVFVFNEESNAPVLVERWNNIYCKGKNIATLSEQDEINLKKYKDSIAEFTQSWQSIQSAISSQNVVEVMIIPTNITEQDAFKLSIKNIEAAFQYHPWKYNEFDEEEEEDDYAAINEEVEDEDESDDRNKKKPLGETLHFCPVKLKENDVLWPGSNDFAVKYREKVYFLSTADAQDQFMQNPELFLPQTEKFKTPAIRFMLLGPKGSGKSLQGRLLASKYGLLHISFKDRLQELIIHKTLKKVGPDFQYLYENEENKVESEEKRAEVFDLNPFEKNIYNNIIEGELLTKETLDAILVPWWKEEPFKSKGFILEGFPRSPEEVNYLTESGLFPDGALFLNVKDEDIYNRLSPSIISRWKKQNDIKIKKKQQKKAEIEKLKEEKRILRRKEILAEREDLRSQKLNTSRNDEDEESEVDEGEDESNIDDIIELELIEEFGEDDEDDEEENETEEDAINKIKSELADKYNDESSLINELKEAFDEELIYTFDVDSSRKPQIVQYCLTKLLKKHLLCRNCFFDKCQILKPTVAKNLLKQGYKKLSRFGKWCPVKLYDNETLMPVNKSEREKFPVAYRHFIYFLSSKEASERFIENPKQFLTAKSPKHFVPVKIAVLGPPKSGKTTLANRFVKELGLVRLSIGEAMRHILVSHSKTELVHKMQNCLLKGYVIPDELAIEALELCLLDIQCSMNGYVLDGYPCTMHQFNLLKDRKIIPYKFIELIISDQEILQRGLTDRRSVHRLWPLHDSHAILAIRIACYRKESVSILEFCREQFKNQFCVNAENSKWWVYNEVVKELSKAVEHIQGYIECIMRGRPAPIKSMCITPSEIQSRLGEFLDYCPVSLALKMELVNCADVKNDDLIAEYRGKFYKFSDENNMLQFLSTPTKYVMPLAPRTLPDNERLPKRVFGDFLKNISFQTIAFQGYCPVTYIDGDKKYEKLVKGQKDLVAEFKNSLFMFTSADSLDKFMRSPEKYAYVTLPKKLPPSKEVIDVLKLPRLGYMEQTLSVSITKALTAVGMLKPLFPFLSVKSSALIYVAYHLKAFNPKSNEMVKAKYKKKLMLFEKRCEIVPYLGRTMKRKYLEPVDRPLDFDLKLNTFFSFQKTLL</sequence>
<feature type="coiled-coil region" evidence="4">
    <location>
        <begin position="919"/>
        <end position="953"/>
    </location>
</feature>
<dbReference type="GeneID" id="100197590"/>
<dbReference type="CDD" id="cd01428">
    <property type="entry name" value="ADK"/>
    <property type="match status" value="2"/>
</dbReference>
<keyword evidence="4" id="KW-0175">Coiled coil</keyword>
<dbReference type="InterPro" id="IPR027417">
    <property type="entry name" value="P-loop_NTPase"/>
</dbReference>
<proteinExistence type="predicted"/>
<dbReference type="Gene3D" id="3.40.50.300">
    <property type="entry name" value="P-loop containing nucleotide triphosphate hydrolases"/>
    <property type="match status" value="4"/>
</dbReference>
<keyword evidence="1" id="KW-0808">Transferase</keyword>
<keyword evidence="6" id="KW-1185">Reference proteome</keyword>
<dbReference type="Proteomes" id="UP001652625">
    <property type="component" value="Chromosome 03"/>
</dbReference>
<reference evidence="7 8" key="1">
    <citation type="submission" date="2025-05" db="UniProtKB">
        <authorList>
            <consortium name="RefSeq"/>
        </authorList>
    </citation>
    <scope>IDENTIFICATION</scope>
</reference>
<dbReference type="InterPro" id="IPR000850">
    <property type="entry name" value="Adenylat/UMP-CMP_kin"/>
</dbReference>
<evidence type="ECO:0000256" key="4">
    <source>
        <dbReference type="SAM" id="Coils"/>
    </source>
</evidence>
<dbReference type="GO" id="GO:0016301">
    <property type="term" value="F:kinase activity"/>
    <property type="evidence" value="ECO:0007669"/>
    <property type="project" value="UniProtKB-KW"/>
</dbReference>
<evidence type="ECO:0000313" key="7">
    <source>
        <dbReference type="RefSeq" id="XP_065649465.1"/>
    </source>
</evidence>
<evidence type="ECO:0000256" key="5">
    <source>
        <dbReference type="SAM" id="MobiDB-lite"/>
    </source>
</evidence>
<dbReference type="RefSeq" id="XP_065649465.1">
    <property type="nucleotide sequence ID" value="XM_065793393.1"/>
</dbReference>
<evidence type="ECO:0000313" key="8">
    <source>
        <dbReference type="RefSeq" id="XP_065649466.1"/>
    </source>
</evidence>
<accession>A0ABM4BK90</accession>
<feature type="compositionally biased region" description="Acidic residues" evidence="5">
    <location>
        <begin position="966"/>
        <end position="979"/>
    </location>
</feature>
<protein>
    <submittedName>
        <fullName evidence="7 8">Adenylate kinase 9 isoform X2</fullName>
    </submittedName>
</protein>
<evidence type="ECO:0000313" key="6">
    <source>
        <dbReference type="Proteomes" id="UP001652625"/>
    </source>
</evidence>
<feature type="region of interest" description="Disordered" evidence="5">
    <location>
        <begin position="959"/>
        <end position="979"/>
    </location>
</feature>
<feature type="region of interest" description="Disordered" evidence="5">
    <location>
        <begin position="181"/>
        <end position="214"/>
    </location>
</feature>
<evidence type="ECO:0000256" key="3">
    <source>
        <dbReference type="ARBA" id="ARBA00022777"/>
    </source>
</evidence>
<evidence type="ECO:0000256" key="2">
    <source>
        <dbReference type="ARBA" id="ARBA00022741"/>
    </source>
</evidence>
<keyword evidence="2" id="KW-0547">Nucleotide-binding</keyword>
<organism evidence="6 7">
    <name type="scientific">Hydra vulgaris</name>
    <name type="common">Hydra</name>
    <name type="synonym">Hydra attenuata</name>
    <dbReference type="NCBI Taxonomy" id="6087"/>
    <lineage>
        <taxon>Eukaryota</taxon>
        <taxon>Metazoa</taxon>
        <taxon>Cnidaria</taxon>
        <taxon>Hydrozoa</taxon>
        <taxon>Hydroidolina</taxon>
        <taxon>Anthoathecata</taxon>
        <taxon>Aplanulata</taxon>
        <taxon>Hydridae</taxon>
        <taxon>Hydra</taxon>
    </lineage>
</organism>
<name>A0ABM4BK90_HYDVU</name>
<evidence type="ECO:0000256" key="1">
    <source>
        <dbReference type="ARBA" id="ARBA00022679"/>
    </source>
</evidence>
<keyword evidence="3 7" id="KW-0418">Kinase</keyword>
<dbReference type="Pfam" id="PF00406">
    <property type="entry name" value="ADK"/>
    <property type="match status" value="2"/>
</dbReference>
<dbReference type="PANTHER" id="PTHR23359">
    <property type="entry name" value="NUCLEOTIDE KINASE"/>
    <property type="match status" value="1"/>
</dbReference>